<reference evidence="5" key="1">
    <citation type="submission" date="2025-08" db="UniProtKB">
        <authorList>
            <consortium name="Ensembl"/>
        </authorList>
    </citation>
    <scope>IDENTIFICATION</scope>
</reference>
<dbReference type="PANTHER" id="PTHR11022">
    <property type="entry name" value="PEPTIDOGLYCAN RECOGNITION PROTEIN"/>
    <property type="match status" value="1"/>
</dbReference>
<dbReference type="SUPFAM" id="SSF55846">
    <property type="entry name" value="N-acetylmuramoyl-L-alanine amidase-like"/>
    <property type="match status" value="1"/>
</dbReference>
<dbReference type="InterPro" id="IPR002502">
    <property type="entry name" value="Amidase_domain"/>
</dbReference>
<dbReference type="Gene3D" id="3.40.80.10">
    <property type="entry name" value="Peptidoglycan recognition protein-like"/>
    <property type="match status" value="1"/>
</dbReference>
<feature type="signal peptide" evidence="2">
    <location>
        <begin position="1"/>
        <end position="22"/>
    </location>
</feature>
<dbReference type="Ensembl" id="ENSGMOT00000044798.1">
    <property type="protein sequence ID" value="ENSGMOP00000059969.1"/>
    <property type="gene ID" value="ENSGMOG00000009769.2"/>
</dbReference>
<dbReference type="InterPro" id="IPR036505">
    <property type="entry name" value="Amidase/PGRP_sf"/>
</dbReference>
<feature type="domain" description="Peptidoglycan recognition protein family" evidence="4">
    <location>
        <begin position="310"/>
        <end position="456"/>
    </location>
</feature>
<evidence type="ECO:0008006" key="7">
    <source>
        <dbReference type="Google" id="ProtNLM"/>
    </source>
</evidence>
<gene>
    <name evidence="5" type="primary">pglyrp6</name>
</gene>
<name>A0A8C5CFL3_GADMO</name>
<protein>
    <recommendedName>
        <fullName evidence="7">Peptidoglycan recognition protein 2</fullName>
    </recommendedName>
</protein>
<organism evidence="5 6">
    <name type="scientific">Gadus morhua</name>
    <name type="common">Atlantic cod</name>
    <dbReference type="NCBI Taxonomy" id="8049"/>
    <lineage>
        <taxon>Eukaryota</taxon>
        <taxon>Metazoa</taxon>
        <taxon>Chordata</taxon>
        <taxon>Craniata</taxon>
        <taxon>Vertebrata</taxon>
        <taxon>Euteleostomi</taxon>
        <taxon>Actinopterygii</taxon>
        <taxon>Neopterygii</taxon>
        <taxon>Teleostei</taxon>
        <taxon>Neoteleostei</taxon>
        <taxon>Acanthomorphata</taxon>
        <taxon>Zeiogadaria</taxon>
        <taxon>Gadariae</taxon>
        <taxon>Gadiformes</taxon>
        <taxon>Gadoidei</taxon>
        <taxon>Gadidae</taxon>
        <taxon>Gadus</taxon>
    </lineage>
</organism>
<dbReference type="Pfam" id="PF01510">
    <property type="entry name" value="Amidase_2"/>
    <property type="match status" value="1"/>
</dbReference>
<evidence type="ECO:0000259" key="4">
    <source>
        <dbReference type="SMART" id="SM00701"/>
    </source>
</evidence>
<dbReference type="OrthoDB" id="10001926at2759"/>
<accession>A0A8C5CFL3</accession>
<keyword evidence="2" id="KW-0732">Signal</keyword>
<comment type="similarity">
    <text evidence="1">Belongs to the N-acetylmuramoyl-L-alanine amidase 2 family.</text>
</comment>
<dbReference type="SMART" id="SM00701">
    <property type="entry name" value="PGRP"/>
    <property type="match status" value="1"/>
</dbReference>
<dbReference type="AlphaFoldDB" id="A0A8C5CFL3"/>
<dbReference type="SMART" id="SM00644">
    <property type="entry name" value="Ami_2"/>
    <property type="match status" value="1"/>
</dbReference>
<dbReference type="InterPro" id="IPR006619">
    <property type="entry name" value="PGRP_domain_met/bac"/>
</dbReference>
<dbReference type="PANTHER" id="PTHR11022:SF66">
    <property type="entry name" value="N-ACETYLMURAMOYL-L-ALANINE AMIDASE"/>
    <property type="match status" value="1"/>
</dbReference>
<feature type="domain" description="N-acetylmuramoyl-L-alanine amidase" evidence="3">
    <location>
        <begin position="321"/>
        <end position="462"/>
    </location>
</feature>
<sequence length="481" mass="51696">MAVYWRWTLAVLMGLASSHMEATPTWHMSDFIAALEQLELSRPGAEPSSLLHLLTRPAVQENPFLRNILGPRAVAPPGANATAPPGANGTALPPYLARALAHRVRRDGREEGVVLTGDGTTVALGPVLLGLEAGLLSGAPRGRARALFQLTLAQPLALAARAPPAPLFPDGCWDSPDSPREFRLSGVSLVGPRALTTALVHGGMDGLVLGMTLASARPRGVASLSGLLRSYYGLPLISTGAPGLRASQRRDHFWQLVGDPPLLAKQVLRALDLQLRLEGRPKMKKTKRNQLVALVNAQMKEFVLRFMECPPIVPRCMWQAAPYRGTPTLLAPPLGFLYVHHTSTPAAPCLSFKHCAEDMRAMQRFHQDVRGWDDIGYSFVAGSDGSLYEGRGWKLQGAHTLGHNAVGYGVAFIGDYSSALPVDGALALVRDRLAGCAVATAALVANYTVHGHRQLVNTSCPGDALYREISGWEHFGNVTRV</sequence>
<reference evidence="5" key="2">
    <citation type="submission" date="2025-09" db="UniProtKB">
        <authorList>
            <consortium name="Ensembl"/>
        </authorList>
    </citation>
    <scope>IDENTIFICATION</scope>
</reference>
<keyword evidence="6" id="KW-1185">Reference proteome</keyword>
<dbReference type="GO" id="GO:0009253">
    <property type="term" value="P:peptidoglycan catabolic process"/>
    <property type="evidence" value="ECO:0007669"/>
    <property type="project" value="InterPro"/>
</dbReference>
<dbReference type="GO" id="GO:0008270">
    <property type="term" value="F:zinc ion binding"/>
    <property type="evidence" value="ECO:0007669"/>
    <property type="project" value="InterPro"/>
</dbReference>
<feature type="chain" id="PRO_5046255408" description="Peptidoglycan recognition protein 2" evidence="2">
    <location>
        <begin position="23"/>
        <end position="481"/>
    </location>
</feature>
<evidence type="ECO:0000256" key="1">
    <source>
        <dbReference type="ARBA" id="ARBA00007553"/>
    </source>
</evidence>
<dbReference type="GeneTree" id="ENSGT00940000158718"/>
<dbReference type="InterPro" id="IPR015510">
    <property type="entry name" value="PGRP"/>
</dbReference>
<evidence type="ECO:0000313" key="5">
    <source>
        <dbReference type="Ensembl" id="ENSGMOP00000059969.1"/>
    </source>
</evidence>
<proteinExistence type="inferred from homology"/>
<dbReference type="CDD" id="cd06583">
    <property type="entry name" value="PGRP"/>
    <property type="match status" value="1"/>
</dbReference>
<dbReference type="GO" id="GO:0002376">
    <property type="term" value="P:immune system process"/>
    <property type="evidence" value="ECO:0007669"/>
    <property type="project" value="UniProtKB-KW"/>
</dbReference>
<evidence type="ECO:0000313" key="6">
    <source>
        <dbReference type="Proteomes" id="UP000694546"/>
    </source>
</evidence>
<dbReference type="GO" id="GO:0008745">
    <property type="term" value="F:N-acetylmuramoyl-L-alanine amidase activity"/>
    <property type="evidence" value="ECO:0007669"/>
    <property type="project" value="InterPro"/>
</dbReference>
<evidence type="ECO:0000256" key="2">
    <source>
        <dbReference type="SAM" id="SignalP"/>
    </source>
</evidence>
<dbReference type="Proteomes" id="UP000694546">
    <property type="component" value="Chromosome 2"/>
</dbReference>
<evidence type="ECO:0000259" key="3">
    <source>
        <dbReference type="SMART" id="SM00644"/>
    </source>
</evidence>